<evidence type="ECO:0000256" key="9">
    <source>
        <dbReference type="RuleBase" id="RU003626"/>
    </source>
</evidence>
<dbReference type="PANTHER" id="PTHR11760:SF19">
    <property type="entry name" value="SMALL RIBOSOMAL SUBUNIT PROTEIN US3C"/>
    <property type="match status" value="1"/>
</dbReference>
<evidence type="ECO:0000256" key="1">
    <source>
        <dbReference type="ARBA" id="ARBA00010761"/>
    </source>
</evidence>
<dbReference type="GO" id="GO:0006412">
    <property type="term" value="P:translation"/>
    <property type="evidence" value="ECO:0007669"/>
    <property type="project" value="UniProtKB-UniRule"/>
</dbReference>
<dbReference type="HAMAP" id="MF_01309_B">
    <property type="entry name" value="Ribosomal_uS3_B"/>
    <property type="match status" value="1"/>
</dbReference>
<dbReference type="GO" id="GO:0009507">
    <property type="term" value="C:chloroplast"/>
    <property type="evidence" value="ECO:0007669"/>
    <property type="project" value="UniProtKB-SubCell"/>
</dbReference>
<evidence type="ECO:0000313" key="11">
    <source>
        <dbReference type="EMBL" id="QOD95569.1"/>
    </source>
</evidence>
<dbReference type="PROSITE" id="PS00548">
    <property type="entry name" value="RIBOSOMAL_S3"/>
    <property type="match status" value="1"/>
</dbReference>
<keyword evidence="2 7" id="KW-0699">rRNA-binding</keyword>
<feature type="domain" description="KH type-2" evidence="10">
    <location>
        <begin position="47"/>
        <end position="118"/>
    </location>
</feature>
<dbReference type="InterPro" id="IPR015946">
    <property type="entry name" value="KH_dom-like_a/b"/>
</dbReference>
<dbReference type="EMBL" id="MT898431">
    <property type="protein sequence ID" value="QOD95569.1"/>
    <property type="molecule type" value="Genomic_DNA"/>
</dbReference>
<dbReference type="PANTHER" id="PTHR11760">
    <property type="entry name" value="30S/40S RIBOSOMAL PROTEIN S3"/>
    <property type="match status" value="1"/>
</dbReference>
<dbReference type="AlphaFoldDB" id="A0A7M3U7B2"/>
<keyword evidence="5 7" id="KW-0687">Ribonucleoprotein</keyword>
<reference evidence="11" key="1">
    <citation type="submission" date="2020-08" db="EMBL/GenBank/DDBJ databases">
        <title>The complete chloroplast genome of Douinia plicata (Lindb.) Konstant. et. Vilnet (Scapaniaceae, Jungermanniales).</title>
        <authorList>
            <person name="Bum H.M."/>
            <person name="Kim H.K."/>
            <person name="Kim N.S."/>
            <person name="Kwon W."/>
            <person name="Park J."/>
        </authorList>
    </citation>
    <scope>NUCLEOTIDE SEQUENCE</scope>
</reference>
<organism evidence="11">
    <name type="scientific">Douinia plicata</name>
    <dbReference type="NCBI Taxonomy" id="209816"/>
    <lineage>
        <taxon>Eukaryota</taxon>
        <taxon>Viridiplantae</taxon>
        <taxon>Streptophyta</taxon>
        <taxon>Embryophyta</taxon>
        <taxon>Marchantiophyta</taxon>
        <taxon>Jungermanniopsida</taxon>
        <taxon>Jungermanniidae</taxon>
        <taxon>Jungermanniales</taxon>
        <taxon>Cephaloziineae</taxon>
        <taxon>Scapaniaceae</taxon>
        <taxon>Douinia</taxon>
    </lineage>
</organism>
<dbReference type="InterPro" id="IPR001351">
    <property type="entry name" value="Ribosomal_uS3_C"/>
</dbReference>
<gene>
    <name evidence="7 11" type="primary">rps3</name>
</gene>
<evidence type="ECO:0000256" key="2">
    <source>
        <dbReference type="ARBA" id="ARBA00022730"/>
    </source>
</evidence>
<dbReference type="InterPro" id="IPR004044">
    <property type="entry name" value="KH_dom_type_2"/>
</dbReference>
<evidence type="ECO:0000256" key="8">
    <source>
        <dbReference type="RuleBase" id="RU003624"/>
    </source>
</evidence>
<dbReference type="InterPro" id="IPR057258">
    <property type="entry name" value="Ribosomal_uS3"/>
</dbReference>
<keyword evidence="9 11" id="KW-0150">Chloroplast</keyword>
<dbReference type="PROSITE" id="PS50823">
    <property type="entry name" value="KH_TYPE_2"/>
    <property type="match status" value="1"/>
</dbReference>
<dbReference type="SUPFAM" id="SSF54814">
    <property type="entry name" value="Prokaryotic type KH domain (KH-domain type II)"/>
    <property type="match status" value="1"/>
</dbReference>
<dbReference type="Pfam" id="PF00189">
    <property type="entry name" value="Ribosomal_S3_C"/>
    <property type="match status" value="1"/>
</dbReference>
<dbReference type="InterPro" id="IPR036419">
    <property type="entry name" value="Ribosomal_S3_C_sf"/>
</dbReference>
<evidence type="ECO:0000256" key="7">
    <source>
        <dbReference type="HAMAP-Rule" id="MF_01309"/>
    </source>
</evidence>
<dbReference type="NCBIfam" id="TIGR01009">
    <property type="entry name" value="rpsC_bact"/>
    <property type="match status" value="1"/>
</dbReference>
<accession>A0A7M3U7B2</accession>
<dbReference type="RefSeq" id="YP_009943775.1">
    <property type="nucleotide sequence ID" value="NC_051003.1"/>
</dbReference>
<evidence type="ECO:0000259" key="10">
    <source>
        <dbReference type="PROSITE" id="PS50823"/>
    </source>
</evidence>
<dbReference type="GO" id="GO:0022627">
    <property type="term" value="C:cytosolic small ribosomal subunit"/>
    <property type="evidence" value="ECO:0007669"/>
    <property type="project" value="TreeGrafter"/>
</dbReference>
<dbReference type="GO" id="GO:0003735">
    <property type="term" value="F:structural constituent of ribosome"/>
    <property type="evidence" value="ECO:0007669"/>
    <property type="project" value="InterPro"/>
</dbReference>
<geneLocation type="chloroplast" evidence="11"/>
<keyword evidence="9 11" id="KW-0934">Plastid</keyword>
<comment type="subcellular location">
    <subcellularLocation>
        <location evidence="7 9">Plastid</location>
        <location evidence="7 9">Chloroplast</location>
    </subcellularLocation>
</comment>
<evidence type="ECO:0000256" key="5">
    <source>
        <dbReference type="ARBA" id="ARBA00023274"/>
    </source>
</evidence>
<dbReference type="GeneID" id="59443044"/>
<dbReference type="InterPro" id="IPR009019">
    <property type="entry name" value="KH_sf_prok-type"/>
</dbReference>
<evidence type="ECO:0000256" key="4">
    <source>
        <dbReference type="ARBA" id="ARBA00022980"/>
    </source>
</evidence>
<evidence type="ECO:0000256" key="6">
    <source>
        <dbReference type="ARBA" id="ARBA00035154"/>
    </source>
</evidence>
<dbReference type="InterPro" id="IPR018280">
    <property type="entry name" value="Ribosomal_uS3_CS"/>
</dbReference>
<sequence>MGQKINPLGFRLGITQSHHSYWFAKPKKYSTLFGSDREIRNCIEFYVKKHIRNSSNYGGIARIEIHRKTDLIQVEIYTGFPALPIENRGRGIEQLRNDVQNVVDPRDKRLRLTLIEITKPYEEPNILAEYIALQLESRVAFRRTMRKAIELAGKGNIGGIKIQIAGRLNGAEIARVEWAREGRVPLQTIRAQINYCHYAARTIYGVLGIKVWIFQNEK</sequence>
<evidence type="ECO:0000256" key="3">
    <source>
        <dbReference type="ARBA" id="ARBA00022884"/>
    </source>
</evidence>
<proteinExistence type="inferred from homology"/>
<keyword evidence="3 7" id="KW-0694">RNA-binding</keyword>
<protein>
    <recommendedName>
        <fullName evidence="6 7">Small ribosomal subunit protein uS3c</fullName>
    </recommendedName>
</protein>
<keyword evidence="4 7" id="KW-0689">Ribosomal protein</keyword>
<dbReference type="SUPFAM" id="SSF54821">
    <property type="entry name" value="Ribosomal protein S3 C-terminal domain"/>
    <property type="match status" value="1"/>
</dbReference>
<dbReference type="Gene3D" id="3.30.1140.32">
    <property type="entry name" value="Ribosomal protein S3, C-terminal domain"/>
    <property type="match status" value="1"/>
</dbReference>
<dbReference type="InterPro" id="IPR005704">
    <property type="entry name" value="Ribosomal_uS3_bac-typ"/>
</dbReference>
<dbReference type="GO" id="GO:0019843">
    <property type="term" value="F:rRNA binding"/>
    <property type="evidence" value="ECO:0007669"/>
    <property type="project" value="UniProtKB-UniRule"/>
</dbReference>
<comment type="subunit">
    <text evidence="7 9">Part of the 30S ribosomal subunit.</text>
</comment>
<name>A0A7M3U7B2_9MARC</name>
<dbReference type="CDD" id="cd02412">
    <property type="entry name" value="KH-II_30S_S3"/>
    <property type="match status" value="1"/>
</dbReference>
<dbReference type="Gene3D" id="3.30.300.20">
    <property type="match status" value="1"/>
</dbReference>
<comment type="similarity">
    <text evidence="1 7 8">Belongs to the universal ribosomal protein uS3 family.</text>
</comment>